<accession>A0ACC2W5T0</accession>
<protein>
    <submittedName>
        <fullName evidence="1">Uncharacterized protein</fullName>
    </submittedName>
</protein>
<gene>
    <name evidence="1" type="ORF">QFC20_003804</name>
</gene>
<dbReference type="EMBL" id="JASBWS010000038">
    <property type="protein sequence ID" value="KAJ9107079.1"/>
    <property type="molecule type" value="Genomic_DNA"/>
</dbReference>
<dbReference type="Proteomes" id="UP001230649">
    <property type="component" value="Unassembled WGS sequence"/>
</dbReference>
<comment type="caution">
    <text evidence="1">The sequence shown here is derived from an EMBL/GenBank/DDBJ whole genome shotgun (WGS) entry which is preliminary data.</text>
</comment>
<evidence type="ECO:0000313" key="2">
    <source>
        <dbReference type="Proteomes" id="UP001230649"/>
    </source>
</evidence>
<reference evidence="1" key="1">
    <citation type="submission" date="2023-04" db="EMBL/GenBank/DDBJ databases">
        <title>Draft Genome sequencing of Naganishia species isolated from polar environments using Oxford Nanopore Technology.</title>
        <authorList>
            <person name="Leo P."/>
            <person name="Venkateswaran K."/>
        </authorList>
    </citation>
    <scope>NUCLEOTIDE SEQUENCE</scope>
    <source>
        <strain evidence="1">MNA-CCFEE 5262</strain>
    </source>
</reference>
<organism evidence="1 2">
    <name type="scientific">Naganishia adeliensis</name>
    <dbReference type="NCBI Taxonomy" id="92952"/>
    <lineage>
        <taxon>Eukaryota</taxon>
        <taxon>Fungi</taxon>
        <taxon>Dikarya</taxon>
        <taxon>Basidiomycota</taxon>
        <taxon>Agaricomycotina</taxon>
        <taxon>Tremellomycetes</taxon>
        <taxon>Filobasidiales</taxon>
        <taxon>Filobasidiaceae</taxon>
        <taxon>Naganishia</taxon>
    </lineage>
</organism>
<sequence>MVASTDSTAPLITVFGATGTQGGSVIDHLLSSSKPYRIRAVTRDPSKPSGKKLEEKGCDVVKAEMGNENEVKKVLEGSEIVFGVTNFWEHGAEKEISDGKILINAIKSTPSIKTFLWSGIESVSKISQGKYTHVQHFDTKAELTEIAKREGLPLINVQPAMYMENFLGQMGQEDGTYLLALPVRPESKFHLINCRRDYGAYVVGALESEDVKPGDGEVLACAQEITAKDVVAQWERINNVKCTYVQAPADQFQSMVGAELTQMLQFFDEFGYYGGKDIEPSQKVLPETAKVQTWEGFVKASDWSKVLSG</sequence>
<name>A0ACC2W5T0_9TREE</name>
<evidence type="ECO:0000313" key="1">
    <source>
        <dbReference type="EMBL" id="KAJ9107079.1"/>
    </source>
</evidence>
<proteinExistence type="predicted"/>
<keyword evidence="2" id="KW-1185">Reference proteome</keyword>